<feature type="chain" id="PRO_5040428793" evidence="2">
    <location>
        <begin position="20"/>
        <end position="327"/>
    </location>
</feature>
<dbReference type="AlphaFoldDB" id="A0A9N9RFL8"/>
<feature type="region of interest" description="Disordered" evidence="1">
    <location>
        <begin position="155"/>
        <end position="183"/>
    </location>
</feature>
<feature type="compositionally biased region" description="Basic and acidic residues" evidence="1">
    <location>
        <begin position="30"/>
        <end position="58"/>
    </location>
</feature>
<organism evidence="3 4">
    <name type="scientific">Diatraea saccharalis</name>
    <name type="common">sugarcane borer</name>
    <dbReference type="NCBI Taxonomy" id="40085"/>
    <lineage>
        <taxon>Eukaryota</taxon>
        <taxon>Metazoa</taxon>
        <taxon>Ecdysozoa</taxon>
        <taxon>Arthropoda</taxon>
        <taxon>Hexapoda</taxon>
        <taxon>Insecta</taxon>
        <taxon>Pterygota</taxon>
        <taxon>Neoptera</taxon>
        <taxon>Endopterygota</taxon>
        <taxon>Lepidoptera</taxon>
        <taxon>Glossata</taxon>
        <taxon>Ditrysia</taxon>
        <taxon>Pyraloidea</taxon>
        <taxon>Crambidae</taxon>
        <taxon>Crambinae</taxon>
        <taxon>Diatraea</taxon>
    </lineage>
</organism>
<evidence type="ECO:0000313" key="3">
    <source>
        <dbReference type="EMBL" id="CAG9795252.1"/>
    </source>
</evidence>
<reference evidence="3" key="1">
    <citation type="submission" date="2021-12" db="EMBL/GenBank/DDBJ databases">
        <authorList>
            <person name="King R."/>
        </authorList>
    </citation>
    <scope>NUCLEOTIDE SEQUENCE</scope>
</reference>
<keyword evidence="4" id="KW-1185">Reference proteome</keyword>
<dbReference type="Proteomes" id="UP001153714">
    <property type="component" value="Chromosome 7"/>
</dbReference>
<feature type="region of interest" description="Disordered" evidence="1">
    <location>
        <begin position="29"/>
        <end position="63"/>
    </location>
</feature>
<sequence>MKLYQGFLFTVLFVQWAYTAPSEVALESITEPKNDDIDQKDDPEVTKPETLLDEKNDSQEMQGQRQKRWYNFYGFPPVNPVVQYKRDDYTNSGAYGLEDPLGQIHRRLQELSGFIRQPQPVPPLPPQAFPPQFPPQFPPFIPVLYIPQIGCSCTPADTPNRPENRPATPQDNNQTTDNPGVNNRWPEMEDERQNWGFVINDTDTNDNNEADINDGARPISFQPIRPNRTMSRPPPPVEHGSVQGDINSLTVTTTTVRPQQAPTTSRLSPPSTCDAAVLSCCHMPQVTYDCFAVQGCTDPYSYGNPCDPSVIARVIDRFRIFYNQRSG</sequence>
<protein>
    <submittedName>
        <fullName evidence="3">Uncharacterized protein</fullName>
    </submittedName>
</protein>
<reference evidence="3" key="2">
    <citation type="submission" date="2022-10" db="EMBL/GenBank/DDBJ databases">
        <authorList>
            <consortium name="ENA_rothamsted_submissions"/>
            <consortium name="culmorum"/>
            <person name="King R."/>
        </authorList>
    </citation>
    <scope>NUCLEOTIDE SEQUENCE</scope>
</reference>
<evidence type="ECO:0000256" key="2">
    <source>
        <dbReference type="SAM" id="SignalP"/>
    </source>
</evidence>
<feature type="region of interest" description="Disordered" evidence="1">
    <location>
        <begin position="206"/>
        <end position="245"/>
    </location>
</feature>
<feature type="compositionally biased region" description="Polar residues" evidence="1">
    <location>
        <begin position="167"/>
        <end position="181"/>
    </location>
</feature>
<evidence type="ECO:0000313" key="4">
    <source>
        <dbReference type="Proteomes" id="UP001153714"/>
    </source>
</evidence>
<gene>
    <name evidence="3" type="ORF">DIATSA_LOCUS12539</name>
</gene>
<keyword evidence="2" id="KW-0732">Signal</keyword>
<dbReference type="EMBL" id="OU893338">
    <property type="protein sequence ID" value="CAG9795252.1"/>
    <property type="molecule type" value="Genomic_DNA"/>
</dbReference>
<name>A0A9N9RFL8_9NEOP</name>
<feature type="signal peptide" evidence="2">
    <location>
        <begin position="1"/>
        <end position="19"/>
    </location>
</feature>
<evidence type="ECO:0000256" key="1">
    <source>
        <dbReference type="SAM" id="MobiDB-lite"/>
    </source>
</evidence>
<dbReference type="OrthoDB" id="7474469at2759"/>
<accession>A0A9N9RFL8</accession>
<proteinExistence type="predicted"/>